<dbReference type="OrthoDB" id="6564874at2"/>
<dbReference type="RefSeq" id="WP_002692053.1">
    <property type="nucleotide sequence ID" value="NZ_JH600070.1"/>
</dbReference>
<dbReference type="Proteomes" id="UP000005744">
    <property type="component" value="Unassembled WGS sequence"/>
</dbReference>
<gene>
    <name evidence="2" type="ORF">BegalDRAFT_3385</name>
</gene>
<evidence type="ECO:0000256" key="1">
    <source>
        <dbReference type="SAM" id="SignalP"/>
    </source>
</evidence>
<organism evidence="2 3">
    <name type="scientific">Beggiatoa alba B18LD</name>
    <dbReference type="NCBI Taxonomy" id="395493"/>
    <lineage>
        <taxon>Bacteria</taxon>
        <taxon>Pseudomonadati</taxon>
        <taxon>Pseudomonadota</taxon>
        <taxon>Gammaproteobacteria</taxon>
        <taxon>Thiotrichales</taxon>
        <taxon>Thiotrichaceae</taxon>
        <taxon>Beggiatoa</taxon>
    </lineage>
</organism>
<evidence type="ECO:0000313" key="2">
    <source>
        <dbReference type="EMBL" id="EIJ44203.1"/>
    </source>
</evidence>
<sequence length="186" mass="21293">MTFLKIMMMCLSINLLILWSFPVNALNNKSIPEDAIQGDFDGDHKTEFAWITSNIKEPQTGDNMDECEGGDCRCIIHFSNSMIKEIVVSMCIGADLLQNEGDLNDDGGDDIALVPSWWTSCWQAAHIYTLKNQQWREMIKPFSIYCAQLEENPDIVRKVGHHLIEIEETHIDDDTFQVKKRTVKVK</sequence>
<dbReference type="STRING" id="395493.BegalDRAFT_3385"/>
<protein>
    <submittedName>
        <fullName evidence="2">Uncharacterized protein</fullName>
    </submittedName>
</protein>
<dbReference type="HOGENOM" id="CLU_125940_0_0_6"/>
<accession>I3CKR0</accession>
<dbReference type="eggNOG" id="COG0484">
    <property type="taxonomic scope" value="Bacteria"/>
</dbReference>
<dbReference type="AlphaFoldDB" id="I3CKR0"/>
<keyword evidence="1" id="KW-0732">Signal</keyword>
<feature type="chain" id="PRO_5003669320" evidence="1">
    <location>
        <begin position="26"/>
        <end position="186"/>
    </location>
</feature>
<proteinExistence type="predicted"/>
<evidence type="ECO:0000313" key="3">
    <source>
        <dbReference type="Proteomes" id="UP000005744"/>
    </source>
</evidence>
<feature type="signal peptide" evidence="1">
    <location>
        <begin position="1"/>
        <end position="25"/>
    </location>
</feature>
<name>I3CKR0_9GAMM</name>
<dbReference type="EMBL" id="JH600070">
    <property type="protein sequence ID" value="EIJ44203.1"/>
    <property type="molecule type" value="Genomic_DNA"/>
</dbReference>
<keyword evidence="3" id="KW-1185">Reference proteome</keyword>
<reference evidence="2 3" key="1">
    <citation type="submission" date="2011-11" db="EMBL/GenBank/DDBJ databases">
        <title>Improved High-Quality Draft sequence of Beggiatoa alba B18lD.</title>
        <authorList>
            <consortium name="US DOE Joint Genome Institute"/>
            <person name="Lucas S."/>
            <person name="Han J."/>
            <person name="Lapidus A."/>
            <person name="Cheng J.-F."/>
            <person name="Goodwin L."/>
            <person name="Pitluck S."/>
            <person name="Peters L."/>
            <person name="Mikhailova N."/>
            <person name="Held B."/>
            <person name="Detter J.C."/>
            <person name="Han C."/>
            <person name="Tapia R."/>
            <person name="Land M."/>
            <person name="Hauser L."/>
            <person name="Kyrpides N."/>
            <person name="Ivanova N."/>
            <person name="Pagani I."/>
            <person name="Samuel K."/>
            <person name="Teske A."/>
            <person name="Mueller J."/>
            <person name="Woyke T."/>
        </authorList>
    </citation>
    <scope>NUCLEOTIDE SEQUENCE [LARGE SCALE GENOMIC DNA]</scope>
    <source>
        <strain evidence="2 3">B18LD</strain>
    </source>
</reference>